<proteinExistence type="predicted"/>
<accession>A0A1H2CL59</accession>
<dbReference type="STRING" id="113562.SAMN04489716_6105"/>
<evidence type="ECO:0000259" key="4">
    <source>
        <dbReference type="Pfam" id="PF05175"/>
    </source>
</evidence>
<dbReference type="GO" id="GO:0032259">
    <property type="term" value="P:methylation"/>
    <property type="evidence" value="ECO:0007669"/>
    <property type="project" value="UniProtKB-KW"/>
</dbReference>
<keyword evidence="1 5" id="KW-0489">Methyltransferase</keyword>
<dbReference type="EMBL" id="LT629758">
    <property type="protein sequence ID" value="SDT71171.1"/>
    <property type="molecule type" value="Genomic_DNA"/>
</dbReference>
<dbReference type="PANTHER" id="PTHR47816:SF4">
    <property type="entry name" value="RIBOSOMAL RNA SMALL SUBUNIT METHYLTRANSFERASE C"/>
    <property type="match status" value="1"/>
</dbReference>
<dbReference type="InterPro" id="IPR007848">
    <property type="entry name" value="Small_mtfrase_dom"/>
</dbReference>
<feature type="domain" description="Methyltransferase small" evidence="4">
    <location>
        <begin position="52"/>
        <end position="220"/>
    </location>
</feature>
<keyword evidence="2 5" id="KW-0808">Transferase</keyword>
<dbReference type="InterPro" id="IPR029063">
    <property type="entry name" value="SAM-dependent_MTases_sf"/>
</dbReference>
<reference evidence="5 6" key="1">
    <citation type="submission" date="2016-10" db="EMBL/GenBank/DDBJ databases">
        <authorList>
            <person name="de Groot N.N."/>
        </authorList>
    </citation>
    <scope>NUCLEOTIDE SEQUENCE [LARGE SCALE GENOMIC DNA]</scope>
    <source>
        <strain evidence="5 6">DSM 43941</strain>
    </source>
</reference>
<dbReference type="AlphaFoldDB" id="A0A1H2CL59"/>
<feature type="region of interest" description="Disordered" evidence="3">
    <location>
        <begin position="1"/>
        <end position="22"/>
    </location>
</feature>
<dbReference type="PANTHER" id="PTHR47816">
    <property type="entry name" value="RIBOSOMAL RNA SMALL SUBUNIT METHYLTRANSFERASE C"/>
    <property type="match status" value="1"/>
</dbReference>
<dbReference type="InterPro" id="IPR046977">
    <property type="entry name" value="RsmC/RlmG"/>
</dbReference>
<protein>
    <submittedName>
        <fullName evidence="5">Methyltransferase small domain-containing protein</fullName>
    </submittedName>
</protein>
<dbReference type="Pfam" id="PF05175">
    <property type="entry name" value="MTS"/>
    <property type="match status" value="1"/>
</dbReference>
<evidence type="ECO:0000256" key="3">
    <source>
        <dbReference type="SAM" id="MobiDB-lite"/>
    </source>
</evidence>
<evidence type="ECO:0000256" key="2">
    <source>
        <dbReference type="ARBA" id="ARBA00022679"/>
    </source>
</evidence>
<dbReference type="Gene3D" id="3.40.50.150">
    <property type="entry name" value="Vaccinia Virus protein VP39"/>
    <property type="match status" value="1"/>
</dbReference>
<sequence>MNAQPVRHPGAQAVTRRRETQRVSADHYFTAEPDAPFHKGEIEFNAAGRDYRLAVASGVFSAGRLDPGTAVLLRKGALPDQNTEGILLDLGCGYGPIACVLATEAPRATVYAIDVNSRARELAAENAERLELAGRLLVTAPDDVPDEVTFTEIWSNPPTHVGKAELHVLLERWLPRLAPGGVAWLVINRHLGGDSLHTWLVGLGWTVERMASQKGYRVLRVTGKSAD</sequence>
<evidence type="ECO:0000313" key="5">
    <source>
        <dbReference type="EMBL" id="SDT71171.1"/>
    </source>
</evidence>
<evidence type="ECO:0000256" key="1">
    <source>
        <dbReference type="ARBA" id="ARBA00022603"/>
    </source>
</evidence>
<dbReference type="SUPFAM" id="SSF53335">
    <property type="entry name" value="S-adenosyl-L-methionine-dependent methyltransferases"/>
    <property type="match status" value="1"/>
</dbReference>
<name>A0A1H2CL59_9ACTN</name>
<organism evidence="5 6">
    <name type="scientific">Actinoplanes derwentensis</name>
    <dbReference type="NCBI Taxonomy" id="113562"/>
    <lineage>
        <taxon>Bacteria</taxon>
        <taxon>Bacillati</taxon>
        <taxon>Actinomycetota</taxon>
        <taxon>Actinomycetes</taxon>
        <taxon>Micromonosporales</taxon>
        <taxon>Micromonosporaceae</taxon>
        <taxon>Actinoplanes</taxon>
    </lineage>
</organism>
<gene>
    <name evidence="5" type="ORF">SAMN04489716_6105</name>
</gene>
<dbReference type="CDD" id="cd02440">
    <property type="entry name" value="AdoMet_MTases"/>
    <property type="match status" value="1"/>
</dbReference>
<evidence type="ECO:0000313" key="6">
    <source>
        <dbReference type="Proteomes" id="UP000198688"/>
    </source>
</evidence>
<dbReference type="Proteomes" id="UP000198688">
    <property type="component" value="Chromosome I"/>
</dbReference>
<keyword evidence="6" id="KW-1185">Reference proteome</keyword>
<dbReference type="GO" id="GO:0008757">
    <property type="term" value="F:S-adenosylmethionine-dependent methyltransferase activity"/>
    <property type="evidence" value="ECO:0007669"/>
    <property type="project" value="InterPro"/>
</dbReference>